<dbReference type="AlphaFoldDB" id="A0A837IT45"/>
<gene>
    <name evidence="1" type="ORF">LRB_455</name>
</gene>
<organism evidence="1 2">
    <name type="scientific">Ligilactobacillus ruminis</name>
    <dbReference type="NCBI Taxonomy" id="1623"/>
    <lineage>
        <taxon>Bacteria</taxon>
        <taxon>Bacillati</taxon>
        <taxon>Bacillota</taxon>
        <taxon>Bacilli</taxon>
        <taxon>Lactobacillales</taxon>
        <taxon>Lactobacillaceae</taxon>
        <taxon>Ligilactobacillus</taxon>
    </lineage>
</organism>
<dbReference type="EMBL" id="JHAJ01000022">
    <property type="protein sequence ID" value="KLA47013.1"/>
    <property type="molecule type" value="Genomic_DNA"/>
</dbReference>
<comment type="caution">
    <text evidence="1">The sequence shown here is derived from an EMBL/GenBank/DDBJ whole genome shotgun (WGS) entry which is preliminary data.</text>
</comment>
<proteinExistence type="predicted"/>
<reference evidence="1 2" key="1">
    <citation type="journal article" date="2015" name="BMC Microbiol.">
        <title>Lactobacillus ruminis strains cluster according to their mammalian gut source.</title>
        <authorList>
            <person name="O' Donnell M.M."/>
            <person name="Harris H.M."/>
            <person name="Lynch D.B."/>
            <person name="Ross R.P."/>
            <person name="O'Toole P.W."/>
        </authorList>
    </citation>
    <scope>NUCLEOTIDE SEQUENCE [LARGE SCALE GENOMIC DNA]</scope>
    <source>
        <strain evidence="1 2">ATCC 27780</strain>
    </source>
</reference>
<evidence type="ECO:0000313" key="2">
    <source>
        <dbReference type="Proteomes" id="UP000035618"/>
    </source>
</evidence>
<protein>
    <submittedName>
        <fullName evidence="1">Transcriptional regulator</fullName>
    </submittedName>
</protein>
<dbReference type="Proteomes" id="UP000035618">
    <property type="component" value="Unassembled WGS sequence"/>
</dbReference>
<accession>A0A837IT45</accession>
<evidence type="ECO:0000313" key="1">
    <source>
        <dbReference type="EMBL" id="KLA47013.1"/>
    </source>
</evidence>
<name>A0A837IT45_9LACO</name>
<sequence length="61" mass="7311">MIRLEATESRALEALNKLIKYNRDVNHNLYVDRDLLDITIKINELVVDNSRMREQLRKLDE</sequence>